<reference evidence="7 8" key="1">
    <citation type="submission" date="2018-02" db="EMBL/GenBank/DDBJ databases">
        <title>Subsurface microbial communities from deep shales in Ohio and West Virginia, USA.</title>
        <authorList>
            <person name="Wrighton K."/>
        </authorList>
    </citation>
    <scope>NUCLEOTIDE SEQUENCE [LARGE SCALE GENOMIC DNA]</scope>
    <source>
        <strain evidence="7 8">OWC-DMM</strain>
    </source>
</reference>
<name>A0A2S6H3Z1_9GAMM</name>
<evidence type="ECO:0000256" key="2">
    <source>
        <dbReference type="ARBA" id="ARBA00022723"/>
    </source>
</evidence>
<feature type="domain" description="Cytochrome c" evidence="6">
    <location>
        <begin position="44"/>
        <end position="122"/>
    </location>
</feature>
<dbReference type="GO" id="GO:0009055">
    <property type="term" value="F:electron transfer activity"/>
    <property type="evidence" value="ECO:0007669"/>
    <property type="project" value="InterPro"/>
</dbReference>
<evidence type="ECO:0000256" key="1">
    <source>
        <dbReference type="ARBA" id="ARBA00022617"/>
    </source>
</evidence>
<keyword evidence="2 4" id="KW-0479">Metal-binding</keyword>
<dbReference type="Gene3D" id="1.10.760.10">
    <property type="entry name" value="Cytochrome c-like domain"/>
    <property type="match status" value="1"/>
</dbReference>
<dbReference type="Pfam" id="PF13442">
    <property type="entry name" value="Cytochrome_CBB3"/>
    <property type="match status" value="1"/>
</dbReference>
<gene>
    <name evidence="7" type="ORF">B0F87_11927</name>
</gene>
<keyword evidence="5" id="KW-0732">Signal</keyword>
<feature type="chain" id="PRO_5015771961" evidence="5">
    <location>
        <begin position="32"/>
        <end position="135"/>
    </location>
</feature>
<dbReference type="InterPro" id="IPR036909">
    <property type="entry name" value="Cyt_c-like_dom_sf"/>
</dbReference>
<evidence type="ECO:0000256" key="4">
    <source>
        <dbReference type="PROSITE-ProRule" id="PRU00433"/>
    </source>
</evidence>
<evidence type="ECO:0000256" key="5">
    <source>
        <dbReference type="SAM" id="SignalP"/>
    </source>
</evidence>
<dbReference type="GO" id="GO:0020037">
    <property type="term" value="F:heme binding"/>
    <property type="evidence" value="ECO:0007669"/>
    <property type="project" value="InterPro"/>
</dbReference>
<dbReference type="GO" id="GO:0046872">
    <property type="term" value="F:metal ion binding"/>
    <property type="evidence" value="ECO:0007669"/>
    <property type="project" value="UniProtKB-KW"/>
</dbReference>
<evidence type="ECO:0000313" key="8">
    <source>
        <dbReference type="Proteomes" id="UP000240010"/>
    </source>
</evidence>
<sequence length="135" mass="15028">MNKIFHSKLKIMSAVVMLGGLLLFPCQPVFAQALYKVEGHKVDKATFNGWNIYRTEACGNCHEATGEGNVSNPNLLQTMKNQTKEHFRKVIIDGHRSMYSFSGNKTVVDGVDDLYVYLKGRSDGAIPAGDLMEMK</sequence>
<organism evidence="7 8">
    <name type="scientific">Methylobacter tundripaludum</name>
    <dbReference type="NCBI Taxonomy" id="173365"/>
    <lineage>
        <taxon>Bacteria</taxon>
        <taxon>Pseudomonadati</taxon>
        <taxon>Pseudomonadota</taxon>
        <taxon>Gammaproteobacteria</taxon>
        <taxon>Methylococcales</taxon>
        <taxon>Methylococcaceae</taxon>
        <taxon>Methylobacter</taxon>
    </lineage>
</organism>
<dbReference type="PROSITE" id="PS51007">
    <property type="entry name" value="CYTC"/>
    <property type="match status" value="1"/>
</dbReference>
<evidence type="ECO:0000256" key="3">
    <source>
        <dbReference type="ARBA" id="ARBA00023004"/>
    </source>
</evidence>
<comment type="caution">
    <text evidence="7">The sequence shown here is derived from an EMBL/GenBank/DDBJ whole genome shotgun (WGS) entry which is preliminary data.</text>
</comment>
<dbReference type="SUPFAM" id="SSF46626">
    <property type="entry name" value="Cytochrome c"/>
    <property type="match status" value="1"/>
</dbReference>
<proteinExistence type="predicted"/>
<dbReference type="InterPro" id="IPR009056">
    <property type="entry name" value="Cyt_c-like_dom"/>
</dbReference>
<accession>A0A2S6H3Z1</accession>
<keyword evidence="1 4" id="KW-0349">Heme</keyword>
<dbReference type="EMBL" id="PTIZ01000019">
    <property type="protein sequence ID" value="PPK72209.1"/>
    <property type="molecule type" value="Genomic_DNA"/>
</dbReference>
<dbReference type="Proteomes" id="UP000240010">
    <property type="component" value="Unassembled WGS sequence"/>
</dbReference>
<dbReference type="RefSeq" id="WP_104430472.1">
    <property type="nucleotide sequence ID" value="NZ_PTIZ01000019.1"/>
</dbReference>
<feature type="signal peptide" evidence="5">
    <location>
        <begin position="1"/>
        <end position="31"/>
    </location>
</feature>
<dbReference type="AlphaFoldDB" id="A0A2S6H3Z1"/>
<evidence type="ECO:0000259" key="6">
    <source>
        <dbReference type="PROSITE" id="PS51007"/>
    </source>
</evidence>
<keyword evidence="3 4" id="KW-0408">Iron</keyword>
<protein>
    <submittedName>
        <fullName evidence="7">Cbb3-type cytochrome c oxidase subunit III</fullName>
    </submittedName>
</protein>
<evidence type="ECO:0000313" key="7">
    <source>
        <dbReference type="EMBL" id="PPK72209.1"/>
    </source>
</evidence>